<evidence type="ECO:0000313" key="9">
    <source>
        <dbReference type="WBParaSite" id="NBR_0001737601-mRNA-1"/>
    </source>
</evidence>
<dbReference type="GO" id="GO:0033617">
    <property type="term" value="P:mitochondrial respiratory chain complex IV assembly"/>
    <property type="evidence" value="ECO:0007669"/>
    <property type="project" value="TreeGrafter"/>
</dbReference>
<keyword evidence="4 6" id="KW-0472">Membrane</keyword>
<dbReference type="STRING" id="27835.A0A0N4YK37"/>
<dbReference type="OMA" id="TSWRIRS"/>
<dbReference type="GO" id="GO:0032979">
    <property type="term" value="P:protein insertion into mitochondrial inner membrane from matrix"/>
    <property type="evidence" value="ECO:0007669"/>
    <property type="project" value="TreeGrafter"/>
</dbReference>
<evidence type="ECO:0000256" key="4">
    <source>
        <dbReference type="ARBA" id="ARBA00023136"/>
    </source>
</evidence>
<keyword evidence="2 6" id="KW-0812">Transmembrane</keyword>
<evidence type="ECO:0000256" key="3">
    <source>
        <dbReference type="ARBA" id="ARBA00022989"/>
    </source>
</evidence>
<dbReference type="GO" id="GO:0032977">
    <property type="term" value="F:membrane insertase activity"/>
    <property type="evidence" value="ECO:0007669"/>
    <property type="project" value="InterPro"/>
</dbReference>
<feature type="transmembrane region" description="Helical" evidence="6">
    <location>
        <begin position="359"/>
        <end position="375"/>
    </location>
</feature>
<feature type="transmembrane region" description="Helical" evidence="6">
    <location>
        <begin position="29"/>
        <end position="53"/>
    </location>
</feature>
<keyword evidence="8" id="KW-1185">Reference proteome</keyword>
<dbReference type="PANTHER" id="PTHR12428">
    <property type="entry name" value="OXA1"/>
    <property type="match status" value="1"/>
</dbReference>
<evidence type="ECO:0000313" key="8">
    <source>
        <dbReference type="Proteomes" id="UP000271162"/>
    </source>
</evidence>
<evidence type="ECO:0000256" key="1">
    <source>
        <dbReference type="ARBA" id="ARBA00004141"/>
    </source>
</evidence>
<evidence type="ECO:0000313" key="7">
    <source>
        <dbReference type="EMBL" id="VDL80996.1"/>
    </source>
</evidence>
<dbReference type="AlphaFoldDB" id="A0A0N4YK37"/>
<dbReference type="GO" id="GO:0005743">
    <property type="term" value="C:mitochondrial inner membrane"/>
    <property type="evidence" value="ECO:0007669"/>
    <property type="project" value="TreeGrafter"/>
</dbReference>
<evidence type="ECO:0000256" key="2">
    <source>
        <dbReference type="ARBA" id="ARBA00022692"/>
    </source>
</evidence>
<dbReference type="InterPro" id="IPR001708">
    <property type="entry name" value="YidC/ALB3/OXA1/COX18"/>
</dbReference>
<dbReference type="PANTHER" id="PTHR12428:SF65">
    <property type="entry name" value="CYTOCHROME C OXIDASE ASSEMBLY PROTEIN COX18, MITOCHONDRIAL"/>
    <property type="match status" value="1"/>
</dbReference>
<protein>
    <submittedName>
        <fullName evidence="9">DUF221-domain-containing protein</fullName>
    </submittedName>
</protein>
<dbReference type="Proteomes" id="UP000271162">
    <property type="component" value="Unassembled WGS sequence"/>
</dbReference>
<evidence type="ECO:0000256" key="5">
    <source>
        <dbReference type="SAM" id="MobiDB-lite"/>
    </source>
</evidence>
<name>A0A0N4YK37_NIPBR</name>
<reference evidence="9" key="1">
    <citation type="submission" date="2017-02" db="UniProtKB">
        <authorList>
            <consortium name="WormBaseParasite"/>
        </authorList>
    </citation>
    <scope>IDENTIFICATION</scope>
</reference>
<evidence type="ECO:0000256" key="6">
    <source>
        <dbReference type="SAM" id="Phobius"/>
    </source>
</evidence>
<feature type="transmembrane region" description="Helical" evidence="6">
    <location>
        <begin position="281"/>
        <end position="300"/>
    </location>
</feature>
<dbReference type="WBParaSite" id="NBR_0001737601-mRNA-1">
    <property type="protein sequence ID" value="NBR_0001737601-mRNA-1"/>
    <property type="gene ID" value="NBR_0001737601"/>
</dbReference>
<dbReference type="EMBL" id="UYSL01022728">
    <property type="protein sequence ID" value="VDL80996.1"/>
    <property type="molecule type" value="Genomic_DNA"/>
</dbReference>
<feature type="region of interest" description="Disordered" evidence="5">
    <location>
        <begin position="57"/>
        <end position="89"/>
    </location>
</feature>
<feature type="transmembrane region" description="Helical" evidence="6">
    <location>
        <begin position="320"/>
        <end position="339"/>
    </location>
</feature>
<accession>A0A0N4YK37</accession>
<sequence length="409" mass="45515">MWDAGNNRMRQFGLESFVVAGYRVDPLHIVAAVLGFILSGPMMLAIVIGALVISQSSGNSADRGQADARRTGEGYSQGSSHYARGDGPRQSKSALVVRTTDLNVALAVVYVLIYHIGSRRQNSTLPSTIAPLFQYASECYFTQGFQFAMESLHGAGLSWPLVFIASGVGLRIASSPLHIFAEKLFARRLHAQNFFTEGILKKLSEHYKVELVPNATRTKLELKTTDPKIISHSERLVTSANSFMTSWKLLTAMREQLHELAETIPQYMTEHGLQATRIQNLKMCTIPLWIFSSFAVRNVISSDFHPSIAGGLWVPDLLLPDPYFVLPIAVGVFGFLNLYSQRKIYPVAMTSWRIRSYDFFLGFFTLFAVTIMSQLPACIPLYWLTVSVTGFIQANVLRHPKVKKALGIT</sequence>
<proteinExistence type="predicted"/>
<keyword evidence="3 6" id="KW-1133">Transmembrane helix</keyword>
<feature type="transmembrane region" description="Helical" evidence="6">
    <location>
        <begin position="95"/>
        <end position="116"/>
    </location>
</feature>
<gene>
    <name evidence="7" type="ORF">NBR_LOCUS17377</name>
</gene>
<reference evidence="7 8" key="2">
    <citation type="submission" date="2018-11" db="EMBL/GenBank/DDBJ databases">
        <authorList>
            <consortium name="Pathogen Informatics"/>
        </authorList>
    </citation>
    <scope>NUCLEOTIDE SEQUENCE [LARGE SCALE GENOMIC DNA]</scope>
</reference>
<comment type="subcellular location">
    <subcellularLocation>
        <location evidence="1">Membrane</location>
        <topology evidence="1">Multi-pass membrane protein</topology>
    </subcellularLocation>
</comment>
<organism evidence="9">
    <name type="scientific">Nippostrongylus brasiliensis</name>
    <name type="common">Rat hookworm</name>
    <dbReference type="NCBI Taxonomy" id="27835"/>
    <lineage>
        <taxon>Eukaryota</taxon>
        <taxon>Metazoa</taxon>
        <taxon>Ecdysozoa</taxon>
        <taxon>Nematoda</taxon>
        <taxon>Chromadorea</taxon>
        <taxon>Rhabditida</taxon>
        <taxon>Rhabditina</taxon>
        <taxon>Rhabditomorpha</taxon>
        <taxon>Strongyloidea</taxon>
        <taxon>Heligmosomidae</taxon>
        <taxon>Nippostrongylus</taxon>
    </lineage>
</organism>